<feature type="non-terminal residue" evidence="2">
    <location>
        <position position="133"/>
    </location>
</feature>
<feature type="non-terminal residue" evidence="2">
    <location>
        <position position="1"/>
    </location>
</feature>
<dbReference type="EMBL" id="CADCUG010000134">
    <property type="protein sequence ID" value="CAA9350569.1"/>
    <property type="molecule type" value="Genomic_DNA"/>
</dbReference>
<feature type="region of interest" description="Disordered" evidence="1">
    <location>
        <begin position="1"/>
        <end position="133"/>
    </location>
</feature>
<gene>
    <name evidence="2" type="ORF">AVDCRST_MAG29-2140</name>
</gene>
<name>A0A6J4M586_9ACTN</name>
<feature type="compositionally biased region" description="Gly residues" evidence="1">
    <location>
        <begin position="93"/>
        <end position="109"/>
    </location>
</feature>
<protein>
    <submittedName>
        <fullName evidence="2">RsbS, negative regulator of sigma-B</fullName>
    </submittedName>
</protein>
<feature type="compositionally biased region" description="Basic and acidic residues" evidence="1">
    <location>
        <begin position="56"/>
        <end position="66"/>
    </location>
</feature>
<feature type="compositionally biased region" description="Basic residues" evidence="1">
    <location>
        <begin position="120"/>
        <end position="133"/>
    </location>
</feature>
<evidence type="ECO:0000256" key="1">
    <source>
        <dbReference type="SAM" id="MobiDB-lite"/>
    </source>
</evidence>
<dbReference type="AlphaFoldDB" id="A0A6J4M586"/>
<sequence>VRLDPAPGRLPDRLHPHGARRHGAAPLPGRPRHPDRHVPGTGDRHRRRRARRPRLLRLECPPRPRPDGPTAGCCHRHRRDPTGCRLRHRATGDGAGHPHGTGPRGGVGVPGERHVGQPGRRLRPRRAARRRPL</sequence>
<proteinExistence type="predicted"/>
<evidence type="ECO:0000313" key="2">
    <source>
        <dbReference type="EMBL" id="CAA9350569.1"/>
    </source>
</evidence>
<reference evidence="2" key="1">
    <citation type="submission" date="2020-02" db="EMBL/GenBank/DDBJ databases">
        <authorList>
            <person name="Meier V. D."/>
        </authorList>
    </citation>
    <scope>NUCLEOTIDE SEQUENCE</scope>
    <source>
        <strain evidence="2">AVDCRST_MAG29</strain>
    </source>
</reference>
<feature type="compositionally biased region" description="Basic residues" evidence="1">
    <location>
        <begin position="74"/>
        <end position="89"/>
    </location>
</feature>
<feature type="compositionally biased region" description="Basic residues" evidence="1">
    <location>
        <begin position="44"/>
        <end position="55"/>
    </location>
</feature>
<organism evidence="2">
    <name type="scientific">uncultured Nocardioidaceae bacterium</name>
    <dbReference type="NCBI Taxonomy" id="253824"/>
    <lineage>
        <taxon>Bacteria</taxon>
        <taxon>Bacillati</taxon>
        <taxon>Actinomycetota</taxon>
        <taxon>Actinomycetes</taxon>
        <taxon>Propionibacteriales</taxon>
        <taxon>Nocardioidaceae</taxon>
        <taxon>environmental samples</taxon>
    </lineage>
</organism>
<accession>A0A6J4M586</accession>